<accession>X1K937</accession>
<sequence length="48" mass="5487">FVILNSHFCYFHIITSRIHIALRNYKATNDIALFETGAIIPTASQVEH</sequence>
<organism evidence="1">
    <name type="scientific">marine sediment metagenome</name>
    <dbReference type="NCBI Taxonomy" id="412755"/>
    <lineage>
        <taxon>unclassified sequences</taxon>
        <taxon>metagenomes</taxon>
        <taxon>ecological metagenomes</taxon>
    </lineage>
</organism>
<protein>
    <submittedName>
        <fullName evidence="1">Uncharacterized protein</fullName>
    </submittedName>
</protein>
<proteinExistence type="predicted"/>
<name>X1K937_9ZZZZ</name>
<comment type="caution">
    <text evidence="1">The sequence shown here is derived from an EMBL/GenBank/DDBJ whole genome shotgun (WGS) entry which is preliminary data.</text>
</comment>
<evidence type="ECO:0000313" key="1">
    <source>
        <dbReference type="EMBL" id="GAH86764.1"/>
    </source>
</evidence>
<dbReference type="EMBL" id="BARU01037308">
    <property type="protein sequence ID" value="GAH86764.1"/>
    <property type="molecule type" value="Genomic_DNA"/>
</dbReference>
<gene>
    <name evidence="1" type="ORF">S03H2_58160</name>
</gene>
<feature type="non-terminal residue" evidence="1">
    <location>
        <position position="1"/>
    </location>
</feature>
<reference evidence="1" key="1">
    <citation type="journal article" date="2014" name="Front. Microbiol.">
        <title>High frequency of phylogenetically diverse reductive dehalogenase-homologous genes in deep subseafloor sedimentary metagenomes.</title>
        <authorList>
            <person name="Kawai M."/>
            <person name="Futagami T."/>
            <person name="Toyoda A."/>
            <person name="Takaki Y."/>
            <person name="Nishi S."/>
            <person name="Hori S."/>
            <person name="Arai W."/>
            <person name="Tsubouchi T."/>
            <person name="Morono Y."/>
            <person name="Uchiyama I."/>
            <person name="Ito T."/>
            <person name="Fujiyama A."/>
            <person name="Inagaki F."/>
            <person name="Takami H."/>
        </authorList>
    </citation>
    <scope>NUCLEOTIDE SEQUENCE</scope>
    <source>
        <strain evidence="1">Expedition CK06-06</strain>
    </source>
</reference>
<dbReference type="AlphaFoldDB" id="X1K937"/>